<evidence type="ECO:0000313" key="1">
    <source>
        <dbReference type="EMBL" id="CRL28312.1"/>
    </source>
</evidence>
<accession>A0A0G4PPD8</accession>
<evidence type="ECO:0000313" key="2">
    <source>
        <dbReference type="Proteomes" id="UP000053732"/>
    </source>
</evidence>
<gene>
    <name evidence="1" type="ORF">PCAMFM013_S027g000001</name>
</gene>
<dbReference type="Proteomes" id="UP000053732">
    <property type="component" value="Unassembled WGS sequence"/>
</dbReference>
<name>A0A0G4PPD8_PENC3</name>
<reference evidence="1 2" key="1">
    <citation type="journal article" date="2014" name="Nat. Commun.">
        <title>Multiple recent horizontal transfers of a large genomic region in cheese making fungi.</title>
        <authorList>
            <person name="Cheeseman K."/>
            <person name="Ropars J."/>
            <person name="Renault P."/>
            <person name="Dupont J."/>
            <person name="Gouzy J."/>
            <person name="Branca A."/>
            <person name="Abraham A.L."/>
            <person name="Ceppi M."/>
            <person name="Conseiller E."/>
            <person name="Debuchy R."/>
            <person name="Malagnac F."/>
            <person name="Goarin A."/>
            <person name="Silar P."/>
            <person name="Lacoste S."/>
            <person name="Sallet E."/>
            <person name="Bensimon A."/>
            <person name="Giraud T."/>
            <person name="Brygoo Y."/>
        </authorList>
    </citation>
    <scope>NUCLEOTIDE SEQUENCE [LARGE SCALE GENOMIC DNA]</scope>
    <source>
        <strain evidence="2">FM 013</strain>
    </source>
</reference>
<sequence length="43" mass="4632">MAPPGAKTSLPPSSSLLSPTLVSLSAALHQVQSQYFWHTMHRA</sequence>
<dbReference type="EMBL" id="HG793160">
    <property type="protein sequence ID" value="CRL28312.1"/>
    <property type="molecule type" value="Genomic_DNA"/>
</dbReference>
<dbReference type="AlphaFoldDB" id="A0A0G4PPD8"/>
<protein>
    <submittedName>
        <fullName evidence="1">Str. FM013</fullName>
    </submittedName>
</protein>
<keyword evidence="2" id="KW-1185">Reference proteome</keyword>
<proteinExistence type="predicted"/>
<organism evidence="1 2">
    <name type="scientific">Penicillium camemberti (strain FM 013)</name>
    <dbReference type="NCBI Taxonomy" id="1429867"/>
    <lineage>
        <taxon>Eukaryota</taxon>
        <taxon>Fungi</taxon>
        <taxon>Dikarya</taxon>
        <taxon>Ascomycota</taxon>
        <taxon>Pezizomycotina</taxon>
        <taxon>Eurotiomycetes</taxon>
        <taxon>Eurotiomycetidae</taxon>
        <taxon>Eurotiales</taxon>
        <taxon>Aspergillaceae</taxon>
        <taxon>Penicillium</taxon>
    </lineage>
</organism>